<reference evidence="1" key="1">
    <citation type="submission" date="2022-11" db="EMBL/GenBank/DDBJ databases">
        <title>Description of Microcella daejonensis nov. sp, isolated from riverside soil.</title>
        <authorList>
            <person name="Molina K.M."/>
            <person name="Kim S.B."/>
        </authorList>
    </citation>
    <scope>NUCLEOTIDE SEQUENCE</scope>
    <source>
        <strain evidence="1">MMS21-STM12</strain>
    </source>
</reference>
<gene>
    <name evidence="1" type="ORF">OVN18_09455</name>
</gene>
<protein>
    <recommendedName>
        <fullName evidence="3">Pilus assembly protein CpaF</fullName>
    </recommendedName>
</protein>
<proteinExistence type="predicted"/>
<dbReference type="Proteomes" id="UP001164706">
    <property type="component" value="Chromosome"/>
</dbReference>
<accession>A0A9E8ML64</accession>
<keyword evidence="2" id="KW-1185">Reference proteome</keyword>
<dbReference type="AlphaFoldDB" id="A0A9E8ML64"/>
<evidence type="ECO:0008006" key="3">
    <source>
        <dbReference type="Google" id="ProtNLM"/>
    </source>
</evidence>
<organism evidence="1 2">
    <name type="scientific">Microcella daejeonensis</name>
    <dbReference type="NCBI Taxonomy" id="2994971"/>
    <lineage>
        <taxon>Bacteria</taxon>
        <taxon>Bacillati</taxon>
        <taxon>Actinomycetota</taxon>
        <taxon>Actinomycetes</taxon>
        <taxon>Micrococcales</taxon>
        <taxon>Microbacteriaceae</taxon>
        <taxon>Microcella</taxon>
    </lineage>
</organism>
<dbReference type="Gene3D" id="3.30.450.380">
    <property type="match status" value="1"/>
</dbReference>
<evidence type="ECO:0000313" key="1">
    <source>
        <dbReference type="EMBL" id="WAB80791.1"/>
    </source>
</evidence>
<name>A0A9E8ML64_9MICO</name>
<evidence type="ECO:0000313" key="2">
    <source>
        <dbReference type="Proteomes" id="UP001164706"/>
    </source>
</evidence>
<sequence length="112" mass="12422">MSTAVSAITDRVRERVRAERLDLRRDPEGAERLIREELRRYAERSLSGILPRIPDEAAAFGQVLAGLTGYGPLQPYFDDPTVEEIWINRPDGSVAIVDVGSRGAVEIRSSVT</sequence>
<dbReference type="KEGG" id="mdb:OVN18_09455"/>
<dbReference type="EMBL" id="CP113089">
    <property type="protein sequence ID" value="WAB80791.1"/>
    <property type="molecule type" value="Genomic_DNA"/>
</dbReference>
<dbReference type="RefSeq" id="WP_267780494.1">
    <property type="nucleotide sequence ID" value="NZ_CP113089.1"/>
</dbReference>